<dbReference type="PROSITE" id="PS50156">
    <property type="entry name" value="SSD"/>
    <property type="match status" value="1"/>
</dbReference>
<dbReference type="SUPFAM" id="SSF82866">
    <property type="entry name" value="Multidrug efflux transporter AcrB transmembrane domain"/>
    <property type="match status" value="2"/>
</dbReference>
<evidence type="ECO:0000256" key="1">
    <source>
        <dbReference type="ARBA" id="ARBA00004429"/>
    </source>
</evidence>
<evidence type="ECO:0000313" key="12">
    <source>
        <dbReference type="EMBL" id="QIP15796.1"/>
    </source>
</evidence>
<evidence type="ECO:0000256" key="3">
    <source>
        <dbReference type="ARBA" id="ARBA00022448"/>
    </source>
</evidence>
<keyword evidence="7 10" id="KW-1133">Transmembrane helix</keyword>
<organism evidence="12 13">
    <name type="scientific">Spirosoma aureum</name>
    <dbReference type="NCBI Taxonomy" id="2692134"/>
    <lineage>
        <taxon>Bacteria</taxon>
        <taxon>Pseudomonadati</taxon>
        <taxon>Bacteroidota</taxon>
        <taxon>Cytophagia</taxon>
        <taxon>Cytophagales</taxon>
        <taxon>Cytophagaceae</taxon>
        <taxon>Spirosoma</taxon>
    </lineage>
</organism>
<dbReference type="PANTHER" id="PTHR32063:SF11">
    <property type="entry name" value="CATION OR DRUG EFFLUX SYSTEM PROTEIN"/>
    <property type="match status" value="1"/>
</dbReference>
<dbReference type="GO" id="GO:0005886">
    <property type="term" value="C:plasma membrane"/>
    <property type="evidence" value="ECO:0007669"/>
    <property type="project" value="UniProtKB-SubCell"/>
</dbReference>
<feature type="transmembrane region" description="Helical" evidence="10">
    <location>
        <begin position="538"/>
        <end position="557"/>
    </location>
</feature>
<dbReference type="Gene3D" id="3.30.70.1430">
    <property type="entry name" value="Multidrug efflux transporter AcrB pore domain"/>
    <property type="match status" value="2"/>
</dbReference>
<dbReference type="FunFam" id="3.30.70.1430:FF:000001">
    <property type="entry name" value="Efflux pump membrane transporter"/>
    <property type="match status" value="1"/>
</dbReference>
<comment type="similarity">
    <text evidence="2">Belongs to the resistance-nodulation-cell division (RND) (TC 2.A.6) family.</text>
</comment>
<dbReference type="Gene3D" id="3.30.2090.10">
    <property type="entry name" value="Multidrug efflux transporter AcrB TolC docking domain, DN and DC subdomains"/>
    <property type="match status" value="2"/>
</dbReference>
<feature type="transmembrane region" description="Helical" evidence="10">
    <location>
        <begin position="342"/>
        <end position="361"/>
    </location>
</feature>
<dbReference type="EMBL" id="CP050063">
    <property type="protein sequence ID" value="QIP15796.1"/>
    <property type="molecule type" value="Genomic_DNA"/>
</dbReference>
<feature type="compositionally biased region" description="Polar residues" evidence="9">
    <location>
        <begin position="1060"/>
        <end position="1070"/>
    </location>
</feature>
<dbReference type="SUPFAM" id="SSF82714">
    <property type="entry name" value="Multidrug efflux transporter AcrB TolC docking domain, DN and DC subdomains"/>
    <property type="match status" value="2"/>
</dbReference>
<keyword evidence="8 10" id="KW-0472">Membrane</keyword>
<dbReference type="InterPro" id="IPR004764">
    <property type="entry name" value="MdtF-like"/>
</dbReference>
<keyword evidence="6 10" id="KW-0812">Transmembrane</keyword>
<dbReference type="GO" id="GO:0015562">
    <property type="term" value="F:efflux transmembrane transporter activity"/>
    <property type="evidence" value="ECO:0007669"/>
    <property type="project" value="InterPro"/>
</dbReference>
<evidence type="ECO:0000256" key="9">
    <source>
        <dbReference type="SAM" id="MobiDB-lite"/>
    </source>
</evidence>
<dbReference type="FunFam" id="1.20.1640.10:FF:000001">
    <property type="entry name" value="Efflux pump membrane transporter"/>
    <property type="match status" value="1"/>
</dbReference>
<dbReference type="Gene3D" id="3.30.70.1440">
    <property type="entry name" value="Multidrug efflux transporter AcrB pore domain"/>
    <property type="match status" value="1"/>
</dbReference>
<dbReference type="KEGG" id="spib:G8759_25775"/>
<feature type="transmembrane region" description="Helical" evidence="10">
    <location>
        <begin position="396"/>
        <end position="418"/>
    </location>
</feature>
<evidence type="ECO:0000259" key="11">
    <source>
        <dbReference type="PROSITE" id="PS50156"/>
    </source>
</evidence>
<feature type="region of interest" description="Disordered" evidence="9">
    <location>
        <begin position="1047"/>
        <end position="1079"/>
    </location>
</feature>
<feature type="transmembrane region" description="Helical" evidence="10">
    <location>
        <begin position="439"/>
        <end position="459"/>
    </location>
</feature>
<dbReference type="InterPro" id="IPR027463">
    <property type="entry name" value="AcrB_DN_DC_subdom"/>
</dbReference>
<evidence type="ECO:0000256" key="5">
    <source>
        <dbReference type="ARBA" id="ARBA00022519"/>
    </source>
</evidence>
<keyword evidence="4" id="KW-1003">Cell membrane</keyword>
<dbReference type="NCBIfam" id="TIGR00915">
    <property type="entry name" value="2A0602"/>
    <property type="match status" value="1"/>
</dbReference>
<dbReference type="GO" id="GO:0009636">
    <property type="term" value="P:response to toxic substance"/>
    <property type="evidence" value="ECO:0007669"/>
    <property type="project" value="UniProtKB-ARBA"/>
</dbReference>
<evidence type="ECO:0000256" key="10">
    <source>
        <dbReference type="SAM" id="Phobius"/>
    </source>
</evidence>
<keyword evidence="13" id="KW-1185">Reference proteome</keyword>
<comment type="subcellular location">
    <subcellularLocation>
        <location evidence="1">Cell inner membrane</location>
        <topology evidence="1">Multi-pass membrane protein</topology>
    </subcellularLocation>
</comment>
<feature type="transmembrane region" description="Helical" evidence="10">
    <location>
        <begin position="977"/>
        <end position="997"/>
    </location>
</feature>
<feature type="transmembrane region" description="Helical" evidence="10">
    <location>
        <begin position="876"/>
        <end position="894"/>
    </location>
</feature>
<keyword evidence="3" id="KW-0813">Transport</keyword>
<evidence type="ECO:0000256" key="7">
    <source>
        <dbReference type="ARBA" id="ARBA00022989"/>
    </source>
</evidence>
<dbReference type="Gene3D" id="3.30.70.1320">
    <property type="entry name" value="Multidrug efflux transporter AcrB pore domain like"/>
    <property type="match status" value="1"/>
</dbReference>
<evidence type="ECO:0000256" key="2">
    <source>
        <dbReference type="ARBA" id="ARBA00010942"/>
    </source>
</evidence>
<proteinExistence type="inferred from homology"/>
<dbReference type="SUPFAM" id="SSF82693">
    <property type="entry name" value="Multidrug efflux transporter AcrB pore domain, PN1, PN2, PC1 and PC2 subdomains"/>
    <property type="match status" value="4"/>
</dbReference>
<dbReference type="Pfam" id="PF00873">
    <property type="entry name" value="ACR_tran"/>
    <property type="match status" value="1"/>
</dbReference>
<feature type="transmembrane region" description="Helical" evidence="10">
    <location>
        <begin position="929"/>
        <end position="949"/>
    </location>
</feature>
<evidence type="ECO:0000256" key="4">
    <source>
        <dbReference type="ARBA" id="ARBA00022475"/>
    </source>
</evidence>
<dbReference type="Gene3D" id="1.20.1640.10">
    <property type="entry name" value="Multidrug efflux transporter AcrB transmembrane domain"/>
    <property type="match status" value="2"/>
</dbReference>
<evidence type="ECO:0000256" key="6">
    <source>
        <dbReference type="ARBA" id="ARBA00022692"/>
    </source>
</evidence>
<feature type="domain" description="SSD" evidence="11">
    <location>
        <begin position="368"/>
        <end position="496"/>
    </location>
</feature>
<dbReference type="RefSeq" id="WP_167214756.1">
    <property type="nucleotide sequence ID" value="NZ_CP050063.1"/>
</dbReference>
<dbReference type="InterPro" id="IPR000731">
    <property type="entry name" value="SSD"/>
</dbReference>
<protein>
    <submittedName>
        <fullName evidence="12">Efflux RND transporter permease subunit</fullName>
    </submittedName>
</protein>
<dbReference type="InterPro" id="IPR001036">
    <property type="entry name" value="Acrflvin-R"/>
</dbReference>
<feature type="transmembrane region" description="Helical" evidence="10">
    <location>
        <begin position="12"/>
        <end position="33"/>
    </location>
</feature>
<evidence type="ECO:0000313" key="13">
    <source>
        <dbReference type="Proteomes" id="UP000501802"/>
    </source>
</evidence>
<keyword evidence="5" id="KW-0997">Cell inner membrane</keyword>
<feature type="transmembrane region" description="Helical" evidence="10">
    <location>
        <begin position="901"/>
        <end position="923"/>
    </location>
</feature>
<dbReference type="Proteomes" id="UP000501802">
    <property type="component" value="Chromosome"/>
</dbReference>
<evidence type="ECO:0000256" key="8">
    <source>
        <dbReference type="ARBA" id="ARBA00023136"/>
    </source>
</evidence>
<feature type="transmembrane region" description="Helical" evidence="10">
    <location>
        <begin position="1009"/>
        <end position="1031"/>
    </location>
</feature>
<feature type="transmembrane region" description="Helical" evidence="10">
    <location>
        <begin position="368"/>
        <end position="390"/>
    </location>
</feature>
<dbReference type="PRINTS" id="PR00702">
    <property type="entry name" value="ACRIFLAVINRP"/>
</dbReference>
<accession>A0A6G9ATZ5</accession>
<dbReference type="GO" id="GO:0042910">
    <property type="term" value="F:xenobiotic transmembrane transporter activity"/>
    <property type="evidence" value="ECO:0007669"/>
    <property type="project" value="TreeGrafter"/>
</dbReference>
<feature type="transmembrane region" description="Helical" evidence="10">
    <location>
        <begin position="471"/>
        <end position="498"/>
    </location>
</feature>
<name>A0A6G9ATZ5_9BACT</name>
<sequence length="1079" mass="117311">MFAENFINRPVTAIVISVVIVALGVLALLSLPVSQYPDITPPVVQVTGTYTGADAQTVEQTVATPIETQVNGTPGMSYVQTNATNDGRMTMNVTFDVGTDVNIAALDVQNRVGIAQPQLPEEVTRLGVVVRKRNPSLFMLVAIYSPKGTHNVSFLDNYTNIYIRDALLRVPGVGDIFSRADDFSMRIWLKPDRLAQLGLTPDDVVGALQEQNLQVAGGSVGAPPQPGSQAFEYTVFTNSRLSKESEFNNIIVRSDPSRGSLVYLKDVARVQLGKFSYASNSFVDGKRAAYLLVYQLPGSNALETAEGVYAAMDNLKKTFPKDIEYVVPFESVSVIQVSISEVVETLLEALVLVILVVFLFLQSWRATLITLLAIPVSIIGTFALFVPLGFTINTLTLFAFVLAIGIVVDDAIVVVEAVQVNIDKGMSPKEATVEAMREISAPVIAIALILAAVFVPVGFIPGIVGRLYQQFAITIAVSVLISAFVALSLTPALCTLLLRPMHIDEKATGLNKFFYKFNQWFERVTNSYSNGVQRLIKATPLVIVGLVVLYIGTGMMFRSKPTGFIPTEDEGRLIVTYEIPEAASTTRSLEVLNKIMAILKDQPYVDHFAALGGLNAVTFASKSNSGTVFMKLKPWDERKERNMQADSLVVKLQKALAGLNDARPQVLQPPAIPGLGQSSGFTFEIQQRETNDDVRAFDNVVQNFLGELNKRPEVGRAFTYFTAKTPAYRVEVDRDKCKKLGISVSNVYRTMQTFLGSQYVNDFIIYGRKFRVVAQADTMYRADVKNLGQYYVRNQAGQLVPISAIIKTTVIENAPLISHFNLFRSVELNGSAKEGYSSSQVNDALREVSAKVLPAGYAYDFGGLSREEINAGSSSIYIFMLSVGFVFLFLAALYESWSVPFSVLLSVPIGAFGAILALILFPYLSNNVYAQIGLITLIGLAAKNAILIVEFAKERVDRGEDLLESTIEAVRLRLRPILMTSLAFILGVFPLAIASGAGGVARATIGRTVLGGMLAATSLAIFVVPVLYVGITRLAYGKKGLAALKANAKKGEQPSEPMTPATQPVSANGKSRNETNHEA</sequence>
<gene>
    <name evidence="12" type="ORF">G8759_25775</name>
</gene>
<reference evidence="12 13" key="1">
    <citation type="submission" date="2020-03" db="EMBL/GenBank/DDBJ databases">
        <authorList>
            <person name="Kim M.K."/>
        </authorList>
    </citation>
    <scope>NUCLEOTIDE SEQUENCE [LARGE SCALE GENOMIC DNA]</scope>
    <source>
        <strain evidence="12 13">BT328</strain>
    </source>
</reference>
<dbReference type="AlphaFoldDB" id="A0A6G9ATZ5"/>
<dbReference type="PANTHER" id="PTHR32063">
    <property type="match status" value="1"/>
</dbReference>